<evidence type="ECO:0000259" key="1">
    <source>
        <dbReference type="PROSITE" id="PS51263"/>
    </source>
</evidence>
<dbReference type="EMBL" id="KB206244">
    <property type="protein sequence ID" value="ELP94315.1"/>
    <property type="molecule type" value="Genomic_DNA"/>
</dbReference>
<dbReference type="VEuPathDB" id="AmoebaDB:EIN_130740"/>
<dbReference type="InterPro" id="IPR002108">
    <property type="entry name" value="ADF-H"/>
</dbReference>
<feature type="domain" description="ADF-H" evidence="1">
    <location>
        <begin position="1"/>
        <end position="126"/>
    </location>
</feature>
<organism evidence="2 3">
    <name type="scientific">Entamoeba invadens IP1</name>
    <dbReference type="NCBI Taxonomy" id="370355"/>
    <lineage>
        <taxon>Eukaryota</taxon>
        <taxon>Amoebozoa</taxon>
        <taxon>Evosea</taxon>
        <taxon>Archamoebae</taxon>
        <taxon>Mastigamoebida</taxon>
        <taxon>Entamoebidae</taxon>
        <taxon>Entamoeba</taxon>
    </lineage>
</organism>
<dbReference type="OMA" id="WTGPKVG"/>
<proteinExistence type="predicted"/>
<name>A0A0A1UG02_ENTIV</name>
<dbReference type="PROSITE" id="PS51263">
    <property type="entry name" value="ADF_H"/>
    <property type="match status" value="1"/>
</dbReference>
<dbReference type="GO" id="GO:0003779">
    <property type="term" value="F:actin binding"/>
    <property type="evidence" value="ECO:0007669"/>
    <property type="project" value="InterPro"/>
</dbReference>
<sequence length="135" mass="15095">MATEQEAMAKMASIDVPNGEWVVFDAKNKQLVFRCSGNGVDALRDELKDDQACFALISLRCTLEGIPDQARGIFIDWKGPKAKGMLKVRVRELKEQALDVLKPHHGELEAVGKTEFNEETILKRWAMNSGSHVIN</sequence>
<dbReference type="RefSeq" id="XP_004261086.1">
    <property type="nucleotide sequence ID" value="XM_004261038.1"/>
</dbReference>
<dbReference type="Proteomes" id="UP000014680">
    <property type="component" value="Unassembled WGS sequence"/>
</dbReference>
<dbReference type="SUPFAM" id="SSF55753">
    <property type="entry name" value="Actin depolymerizing proteins"/>
    <property type="match status" value="1"/>
</dbReference>
<accession>A0A0A1UG02</accession>
<keyword evidence="3" id="KW-1185">Reference proteome</keyword>
<dbReference type="AlphaFoldDB" id="A0A0A1UG02"/>
<dbReference type="Pfam" id="PF00241">
    <property type="entry name" value="Cofilin_ADF"/>
    <property type="match status" value="1"/>
</dbReference>
<dbReference type="Gene3D" id="3.40.20.10">
    <property type="entry name" value="Severin"/>
    <property type="match status" value="1"/>
</dbReference>
<dbReference type="CDD" id="cd11282">
    <property type="entry name" value="ADF_coactosin_like"/>
    <property type="match status" value="1"/>
</dbReference>
<evidence type="ECO:0000313" key="3">
    <source>
        <dbReference type="Proteomes" id="UP000014680"/>
    </source>
</evidence>
<evidence type="ECO:0000313" key="2">
    <source>
        <dbReference type="EMBL" id="ELP94315.1"/>
    </source>
</evidence>
<dbReference type="InterPro" id="IPR029006">
    <property type="entry name" value="ADF-H/Gelsolin-like_dom_sf"/>
</dbReference>
<reference evidence="2 3" key="1">
    <citation type="submission" date="2012-10" db="EMBL/GenBank/DDBJ databases">
        <authorList>
            <person name="Zafar N."/>
            <person name="Inman J."/>
            <person name="Hall N."/>
            <person name="Lorenzi H."/>
            <person name="Caler E."/>
        </authorList>
    </citation>
    <scope>NUCLEOTIDE SEQUENCE [LARGE SCALE GENOMIC DNA]</scope>
    <source>
        <strain evidence="2 3">IP1</strain>
    </source>
</reference>
<dbReference type="GeneID" id="14893305"/>
<dbReference type="KEGG" id="eiv:EIN_130740"/>
<dbReference type="OrthoDB" id="24764at2759"/>
<protein>
    <recommendedName>
        <fullName evidence="1">ADF-H domain-containing protein</fullName>
    </recommendedName>
</protein>
<gene>
    <name evidence="2" type="ORF">EIN_130740</name>
</gene>